<protein>
    <submittedName>
        <fullName evidence="2">Uncharacterized protein</fullName>
    </submittedName>
</protein>
<sequence>MHFHVATLLLILPAVLGTTLPPEGSCGDLPEKVQLELYEIYRNMIVNLQTSCGDSIDAKMNVLYFMLLSYENLVVKFEKPCETTFNPLVFSSGCQPLIKTVAIYNETVVRIASRLGTFCQEKCKVPQQLVGVAKSLVNIVKESIRNHQM</sequence>
<dbReference type="EMBL" id="AZBU02000002">
    <property type="protein sequence ID" value="TKR94662.1"/>
    <property type="molecule type" value="Genomic_DNA"/>
</dbReference>
<accession>A0A4U5PDX9</accession>
<reference evidence="2 3" key="2">
    <citation type="journal article" date="2019" name="G3 (Bethesda)">
        <title>Hybrid Assembly of the Genome of the Entomopathogenic Nematode Steinernema carpocapsae Identifies the X-Chromosome.</title>
        <authorList>
            <person name="Serra L."/>
            <person name="Macchietto M."/>
            <person name="Macias-Munoz A."/>
            <person name="McGill C.J."/>
            <person name="Rodriguez I.M."/>
            <person name="Rodriguez B."/>
            <person name="Murad R."/>
            <person name="Mortazavi A."/>
        </authorList>
    </citation>
    <scope>NUCLEOTIDE SEQUENCE [LARGE SCALE GENOMIC DNA]</scope>
    <source>
        <strain evidence="2 3">ALL</strain>
    </source>
</reference>
<evidence type="ECO:0000313" key="3">
    <source>
        <dbReference type="Proteomes" id="UP000298663"/>
    </source>
</evidence>
<feature type="signal peptide" evidence="1">
    <location>
        <begin position="1"/>
        <end position="17"/>
    </location>
</feature>
<name>A0A4U5PDX9_STECR</name>
<evidence type="ECO:0000313" key="2">
    <source>
        <dbReference type="EMBL" id="TKR94662.1"/>
    </source>
</evidence>
<dbReference type="AlphaFoldDB" id="A0A4U5PDX9"/>
<gene>
    <name evidence="2" type="ORF">L596_008923</name>
</gene>
<comment type="caution">
    <text evidence="2">The sequence shown here is derived from an EMBL/GenBank/DDBJ whole genome shotgun (WGS) entry which is preliminary data.</text>
</comment>
<keyword evidence="1" id="KW-0732">Signal</keyword>
<organism evidence="2 3">
    <name type="scientific">Steinernema carpocapsae</name>
    <name type="common">Entomopathogenic nematode</name>
    <dbReference type="NCBI Taxonomy" id="34508"/>
    <lineage>
        <taxon>Eukaryota</taxon>
        <taxon>Metazoa</taxon>
        <taxon>Ecdysozoa</taxon>
        <taxon>Nematoda</taxon>
        <taxon>Chromadorea</taxon>
        <taxon>Rhabditida</taxon>
        <taxon>Tylenchina</taxon>
        <taxon>Panagrolaimomorpha</taxon>
        <taxon>Strongyloidoidea</taxon>
        <taxon>Steinernematidae</taxon>
        <taxon>Steinernema</taxon>
    </lineage>
</organism>
<dbReference type="Proteomes" id="UP000298663">
    <property type="component" value="Unassembled WGS sequence"/>
</dbReference>
<keyword evidence="3" id="KW-1185">Reference proteome</keyword>
<feature type="chain" id="PRO_5020190738" evidence="1">
    <location>
        <begin position="18"/>
        <end position="149"/>
    </location>
</feature>
<evidence type="ECO:0000256" key="1">
    <source>
        <dbReference type="SAM" id="SignalP"/>
    </source>
</evidence>
<proteinExistence type="predicted"/>
<reference evidence="2 3" key="1">
    <citation type="journal article" date="2015" name="Genome Biol.">
        <title>Comparative genomics of Steinernema reveals deeply conserved gene regulatory networks.</title>
        <authorList>
            <person name="Dillman A.R."/>
            <person name="Macchietto M."/>
            <person name="Porter C.F."/>
            <person name="Rogers A."/>
            <person name="Williams B."/>
            <person name="Antoshechkin I."/>
            <person name="Lee M.M."/>
            <person name="Goodwin Z."/>
            <person name="Lu X."/>
            <person name="Lewis E.E."/>
            <person name="Goodrich-Blair H."/>
            <person name="Stock S.P."/>
            <person name="Adams B.J."/>
            <person name="Sternberg P.W."/>
            <person name="Mortazavi A."/>
        </authorList>
    </citation>
    <scope>NUCLEOTIDE SEQUENCE [LARGE SCALE GENOMIC DNA]</scope>
    <source>
        <strain evidence="2 3">ALL</strain>
    </source>
</reference>